<feature type="transmembrane region" description="Helical" evidence="1">
    <location>
        <begin position="194"/>
        <end position="217"/>
    </location>
</feature>
<dbReference type="AlphaFoldDB" id="A0A1R2D1Y9"/>
<evidence type="ECO:0000313" key="3">
    <source>
        <dbReference type="EMBL" id="OMJ95279.1"/>
    </source>
</evidence>
<dbReference type="Proteomes" id="UP000187209">
    <property type="component" value="Unassembled WGS sequence"/>
</dbReference>
<dbReference type="OrthoDB" id="410592at2759"/>
<feature type="domain" description="EGF-like" evidence="2">
    <location>
        <begin position="170"/>
        <end position="181"/>
    </location>
</feature>
<sequence length="255" mass="27763">MVIFILSLISLVQSLQKPEVILIDPVPRSETSSKVFDVSPCGGARQGPSHSLIEPGSYHPVSWTVIHPSDGANCTLRLLQADLTYTPLSLYNEKTDANGWFPCARRETFSETVSIIIPQQVKCTDCALQFICKTYQGSIYQCMDINLIGGVSQSCKGLCKNGGNCEGNLCKCKSSYSGMYCEYKIDNGDESGGVGIFVAFVLFLIIASVLLAAVFYWKNPDKMPKVAADFMAKFGSRNAEADRESVSSSSKSSRS</sequence>
<comment type="caution">
    <text evidence="3">The sequence shown here is derived from an EMBL/GenBank/DDBJ whole genome shotgun (WGS) entry which is preliminary data.</text>
</comment>
<keyword evidence="1" id="KW-0472">Membrane</keyword>
<dbReference type="PANTHER" id="PTHR46901:SF2">
    <property type="entry name" value="GH04942P"/>
    <property type="match status" value="1"/>
</dbReference>
<accession>A0A1R2D1Y9</accession>
<dbReference type="EMBL" id="MPUH01000014">
    <property type="protein sequence ID" value="OMJ95279.1"/>
    <property type="molecule type" value="Genomic_DNA"/>
</dbReference>
<name>A0A1R2D1Y9_9CILI</name>
<dbReference type="PANTHER" id="PTHR46901">
    <property type="entry name" value="GH04942P"/>
    <property type="match status" value="1"/>
</dbReference>
<protein>
    <recommendedName>
        <fullName evidence="2">EGF-like domain-containing protein</fullName>
    </recommendedName>
</protein>
<keyword evidence="4" id="KW-1185">Reference proteome</keyword>
<dbReference type="SUPFAM" id="SSF57196">
    <property type="entry name" value="EGF/Laminin"/>
    <property type="match status" value="1"/>
</dbReference>
<proteinExistence type="predicted"/>
<evidence type="ECO:0000259" key="2">
    <source>
        <dbReference type="PROSITE" id="PS00022"/>
    </source>
</evidence>
<dbReference type="PROSITE" id="PS00022">
    <property type="entry name" value="EGF_1"/>
    <property type="match status" value="1"/>
</dbReference>
<evidence type="ECO:0000256" key="1">
    <source>
        <dbReference type="SAM" id="Phobius"/>
    </source>
</evidence>
<organism evidence="3 4">
    <name type="scientific">Stentor coeruleus</name>
    <dbReference type="NCBI Taxonomy" id="5963"/>
    <lineage>
        <taxon>Eukaryota</taxon>
        <taxon>Sar</taxon>
        <taxon>Alveolata</taxon>
        <taxon>Ciliophora</taxon>
        <taxon>Postciliodesmatophora</taxon>
        <taxon>Heterotrichea</taxon>
        <taxon>Heterotrichida</taxon>
        <taxon>Stentoridae</taxon>
        <taxon>Stentor</taxon>
    </lineage>
</organism>
<gene>
    <name evidence="3" type="ORF">SteCoe_1335</name>
</gene>
<dbReference type="Gene3D" id="2.60.120.260">
    <property type="entry name" value="Galactose-binding domain-like"/>
    <property type="match status" value="1"/>
</dbReference>
<evidence type="ECO:0000313" key="4">
    <source>
        <dbReference type="Proteomes" id="UP000187209"/>
    </source>
</evidence>
<dbReference type="InterPro" id="IPR000742">
    <property type="entry name" value="EGF"/>
</dbReference>
<keyword evidence="1" id="KW-0812">Transmembrane</keyword>
<keyword evidence="1" id="KW-1133">Transmembrane helix</keyword>
<reference evidence="3 4" key="1">
    <citation type="submission" date="2016-11" db="EMBL/GenBank/DDBJ databases">
        <title>The macronuclear genome of Stentor coeruleus: a giant cell with tiny introns.</title>
        <authorList>
            <person name="Slabodnick M."/>
            <person name="Ruby J.G."/>
            <person name="Reiff S.B."/>
            <person name="Swart E.C."/>
            <person name="Gosai S."/>
            <person name="Prabakaran S."/>
            <person name="Witkowska E."/>
            <person name="Larue G.E."/>
            <person name="Fisher S."/>
            <person name="Freeman R.M."/>
            <person name="Gunawardena J."/>
            <person name="Chu W."/>
            <person name="Stover N.A."/>
            <person name="Gregory B.D."/>
            <person name="Nowacki M."/>
            <person name="Derisi J."/>
            <person name="Roy S.W."/>
            <person name="Marshall W.F."/>
            <person name="Sood P."/>
        </authorList>
    </citation>
    <scope>NUCLEOTIDE SEQUENCE [LARGE SCALE GENOMIC DNA]</scope>
    <source>
        <strain evidence="3">WM001</strain>
    </source>
</reference>